<feature type="compositionally biased region" description="Basic and acidic residues" evidence="4">
    <location>
        <begin position="498"/>
        <end position="518"/>
    </location>
</feature>
<dbReference type="Pfam" id="PF10033">
    <property type="entry name" value="ATG13"/>
    <property type="match status" value="1"/>
</dbReference>
<dbReference type="AlphaFoldDB" id="A0A2N1JA78"/>
<evidence type="ECO:0000313" key="7">
    <source>
        <dbReference type="Proteomes" id="UP000232875"/>
    </source>
</evidence>
<keyword evidence="7" id="KW-1185">Reference proteome</keyword>
<dbReference type="OrthoDB" id="70161at2759"/>
<evidence type="ECO:0000256" key="3">
    <source>
        <dbReference type="RuleBase" id="RU361214"/>
    </source>
</evidence>
<proteinExistence type="inferred from homology"/>
<keyword evidence="2 3" id="KW-0072">Autophagy</keyword>
<dbReference type="EMBL" id="KZ454991">
    <property type="protein sequence ID" value="PKI83456.1"/>
    <property type="molecule type" value="Genomic_DNA"/>
</dbReference>
<accession>A0A2N1JA78</accession>
<feature type="region of interest" description="Disordered" evidence="4">
    <location>
        <begin position="361"/>
        <end position="381"/>
    </location>
</feature>
<feature type="domain" description="Autophagy-related protein 13 N-terminal" evidence="5">
    <location>
        <begin position="23"/>
        <end position="207"/>
    </location>
</feature>
<sequence>MSADAYSGSRTGISMVSKLDSMIYHFFSKTVAVAAESRLTDAAYIALPSSGRSNKWFSLEIDELDRFRDVLQPWRTLGASVMAKKRAAPLYIDVYLRTSKLDAAHVVAECQSDAAYDAEAVTLGNAFSSPILLERWRIDIVPDEAGEVRLPAVYKRAIVHFRTLYALSHALPTYNLCRRIREAKRAPKGSLDAQLELEMHIRTDTTPGTEIQDAKCWSTAPVQMPGGAFQCFVEYRALSHIRVERNNATQSPVAYAMHERVPKNAVRAMPASSNAPSSFAAGTSPFAVGTSPLAHRMSSRFHAAPSNAPLIPAAASPSPGMLSVGQPRKRRSLNVDKPLNVQSSYDSPLLRAMRIDATPEKAGGLPVASRSRHMYSSSSQGHWSASQVCVRTLLQNYGTPSTRPTSGISPSSFGSLRTPPQGGFDAYMRRANGVAASPSNPSFGARENPQSPERARPQRIQRYSHQPSYRQRDAPRSAPKEFGDGFGASSGRSWSQRIMDRNAIRDSPDTLARSHAEKSPSTSRLFVNTAPSHAPAFALTKQVPSRLHIPNDDLAELVSMLDTPPALHDAHTDSASSHGNTPRSISFSRPSLLYARGPSARTYFDDALARLADSTKLPSLGAFGIEPRNDEIPHYSQEDEAVCAMELLTH</sequence>
<name>A0A2N1JA78_9BASI</name>
<dbReference type="GO" id="GO:1990316">
    <property type="term" value="C:Atg1/ULK1 kinase complex"/>
    <property type="evidence" value="ECO:0007669"/>
    <property type="project" value="InterPro"/>
</dbReference>
<evidence type="ECO:0000256" key="4">
    <source>
        <dbReference type="SAM" id="MobiDB-lite"/>
    </source>
</evidence>
<dbReference type="STRING" id="2020962.A0A2N1JA78"/>
<dbReference type="InterPro" id="IPR018731">
    <property type="entry name" value="Atg13_N"/>
</dbReference>
<feature type="region of interest" description="Disordered" evidence="4">
    <location>
        <begin position="398"/>
        <end position="527"/>
    </location>
</feature>
<protein>
    <recommendedName>
        <fullName evidence="3">Autophagy-related protein 13</fullName>
    </recommendedName>
</protein>
<dbReference type="PANTHER" id="PTHR13430:SF4">
    <property type="entry name" value="AUTOPHAGY-RELATED PROTEIN 13"/>
    <property type="match status" value="1"/>
</dbReference>
<dbReference type="PANTHER" id="PTHR13430">
    <property type="match status" value="1"/>
</dbReference>
<reference evidence="6 7" key="1">
    <citation type="submission" date="2017-10" db="EMBL/GenBank/DDBJ databases">
        <title>A novel species of cold-tolerant Malassezia isolated from bats.</title>
        <authorList>
            <person name="Lorch J.M."/>
            <person name="Palmer J.M."/>
            <person name="Vanderwolf K.J."/>
            <person name="Schmidt K.Z."/>
            <person name="Verant M.L."/>
            <person name="Weller T.J."/>
            <person name="Blehert D.S."/>
        </authorList>
    </citation>
    <scope>NUCLEOTIDE SEQUENCE [LARGE SCALE GENOMIC DNA]</scope>
    <source>
        <strain evidence="6 7">NWHC:44797-103</strain>
    </source>
</reference>
<comment type="similarity">
    <text evidence="1 3">Belongs to the ATG13 family. Fungi subfamily.</text>
</comment>
<dbReference type="InterPro" id="IPR040182">
    <property type="entry name" value="ATG13"/>
</dbReference>
<evidence type="ECO:0000259" key="5">
    <source>
        <dbReference type="Pfam" id="PF10033"/>
    </source>
</evidence>
<feature type="compositionally biased region" description="Basic and acidic residues" evidence="4">
    <location>
        <begin position="470"/>
        <end position="483"/>
    </location>
</feature>
<dbReference type="GO" id="GO:0034727">
    <property type="term" value="P:piecemeal microautophagy of the nucleus"/>
    <property type="evidence" value="ECO:0007669"/>
    <property type="project" value="TreeGrafter"/>
</dbReference>
<dbReference type="Proteomes" id="UP000232875">
    <property type="component" value="Unassembled WGS sequence"/>
</dbReference>
<organism evidence="6 7">
    <name type="scientific">Malassezia vespertilionis</name>
    <dbReference type="NCBI Taxonomy" id="2020962"/>
    <lineage>
        <taxon>Eukaryota</taxon>
        <taxon>Fungi</taxon>
        <taxon>Dikarya</taxon>
        <taxon>Basidiomycota</taxon>
        <taxon>Ustilaginomycotina</taxon>
        <taxon>Malasseziomycetes</taxon>
        <taxon>Malasseziales</taxon>
        <taxon>Malasseziaceae</taxon>
        <taxon>Malassezia</taxon>
    </lineage>
</organism>
<dbReference type="Gene3D" id="3.30.900.10">
    <property type="entry name" value="HORMA domain"/>
    <property type="match status" value="1"/>
</dbReference>
<dbReference type="InterPro" id="IPR036570">
    <property type="entry name" value="HORMA_dom_sf"/>
</dbReference>
<evidence type="ECO:0000256" key="1">
    <source>
        <dbReference type="ARBA" id="ARBA00005246"/>
    </source>
</evidence>
<dbReference type="GO" id="GO:0005829">
    <property type="term" value="C:cytosol"/>
    <property type="evidence" value="ECO:0007669"/>
    <property type="project" value="TreeGrafter"/>
</dbReference>
<gene>
    <name evidence="6" type="ORF">MVES_002537</name>
</gene>
<dbReference type="GO" id="GO:0000407">
    <property type="term" value="C:phagophore assembly site"/>
    <property type="evidence" value="ECO:0007669"/>
    <property type="project" value="TreeGrafter"/>
</dbReference>
<dbReference type="GO" id="GO:0034497">
    <property type="term" value="P:protein localization to phagophore assembly site"/>
    <property type="evidence" value="ECO:0007669"/>
    <property type="project" value="TreeGrafter"/>
</dbReference>
<feature type="compositionally biased region" description="Polar residues" evidence="4">
    <location>
        <begin position="398"/>
        <end position="415"/>
    </location>
</feature>
<evidence type="ECO:0000313" key="6">
    <source>
        <dbReference type="EMBL" id="PKI83456.1"/>
    </source>
</evidence>
<dbReference type="GO" id="GO:0000423">
    <property type="term" value="P:mitophagy"/>
    <property type="evidence" value="ECO:0007669"/>
    <property type="project" value="TreeGrafter"/>
</dbReference>
<evidence type="ECO:0000256" key="2">
    <source>
        <dbReference type="ARBA" id="ARBA00023006"/>
    </source>
</evidence>